<name>A0A561U2R3_9PSEU</name>
<accession>A0A561U2R3</accession>
<reference evidence="1 2" key="1">
    <citation type="submission" date="2019-06" db="EMBL/GenBank/DDBJ databases">
        <title>Sequencing the genomes of 1000 actinobacteria strains.</title>
        <authorList>
            <person name="Klenk H.-P."/>
        </authorList>
    </citation>
    <scope>NUCLEOTIDE SEQUENCE [LARGE SCALE GENOMIC DNA]</scope>
    <source>
        <strain evidence="1 2">DSM 46699</strain>
    </source>
</reference>
<dbReference type="AlphaFoldDB" id="A0A561U2R3"/>
<dbReference type="OrthoDB" id="9960965at2"/>
<proteinExistence type="predicted"/>
<comment type="caution">
    <text evidence="1">The sequence shown here is derived from an EMBL/GenBank/DDBJ whole genome shotgun (WGS) entry which is preliminary data.</text>
</comment>
<gene>
    <name evidence="1" type="ORF">FHU35_15497</name>
</gene>
<keyword evidence="2" id="KW-1185">Reference proteome</keyword>
<dbReference type="RefSeq" id="WP_145743572.1">
    <property type="nucleotide sequence ID" value="NZ_VIWX01000005.1"/>
</dbReference>
<organism evidence="1 2">
    <name type="scientific">Saccharopolyspora dendranthemae</name>
    <dbReference type="NCBI Taxonomy" id="1181886"/>
    <lineage>
        <taxon>Bacteria</taxon>
        <taxon>Bacillati</taxon>
        <taxon>Actinomycetota</taxon>
        <taxon>Actinomycetes</taxon>
        <taxon>Pseudonocardiales</taxon>
        <taxon>Pseudonocardiaceae</taxon>
        <taxon>Saccharopolyspora</taxon>
    </lineage>
</organism>
<dbReference type="Proteomes" id="UP000316184">
    <property type="component" value="Unassembled WGS sequence"/>
</dbReference>
<dbReference type="EMBL" id="VIWX01000005">
    <property type="protein sequence ID" value="TWF93643.1"/>
    <property type="molecule type" value="Genomic_DNA"/>
</dbReference>
<sequence>MTAQLGRKLRAAAIAIDATTRNVELDRHESDELEVLARVCDELARSLRVGITTVDGAVES</sequence>
<protein>
    <submittedName>
        <fullName evidence="1">Uncharacterized protein</fullName>
    </submittedName>
</protein>
<evidence type="ECO:0000313" key="1">
    <source>
        <dbReference type="EMBL" id="TWF93643.1"/>
    </source>
</evidence>
<evidence type="ECO:0000313" key="2">
    <source>
        <dbReference type="Proteomes" id="UP000316184"/>
    </source>
</evidence>